<keyword evidence="1" id="KW-0812">Transmembrane</keyword>
<dbReference type="AlphaFoldDB" id="A0A3G2JB64"/>
<dbReference type="KEGG" id="sdd:D9753_00815"/>
<evidence type="ECO:0000313" key="3">
    <source>
        <dbReference type="Proteomes" id="UP000268329"/>
    </source>
</evidence>
<protein>
    <submittedName>
        <fullName evidence="2">Uncharacterized protein</fullName>
    </submittedName>
</protein>
<sequence>MMPEQLLLFDQEQPALAQDRQAVDLADLRTDLVKSGDGTLRLIVFRGAVTCAALTLGGGAWLAGLL</sequence>
<organism evidence="2 3">
    <name type="scientific">Streptomyces dangxiongensis</name>
    <dbReference type="NCBI Taxonomy" id="1442032"/>
    <lineage>
        <taxon>Bacteria</taxon>
        <taxon>Bacillati</taxon>
        <taxon>Actinomycetota</taxon>
        <taxon>Actinomycetes</taxon>
        <taxon>Kitasatosporales</taxon>
        <taxon>Streptomycetaceae</taxon>
        <taxon>Streptomyces</taxon>
    </lineage>
</organism>
<keyword evidence="3" id="KW-1185">Reference proteome</keyword>
<name>A0A3G2JB64_9ACTN</name>
<proteinExistence type="predicted"/>
<gene>
    <name evidence="2" type="ORF">D9753_00815</name>
</gene>
<reference evidence="2 3" key="1">
    <citation type="submission" date="2018-10" db="EMBL/GenBank/DDBJ databases">
        <title>The genome of Streptomyces dangxiongensis Z022.</title>
        <authorList>
            <person name="Zhang B."/>
        </authorList>
    </citation>
    <scope>NUCLEOTIDE SEQUENCE [LARGE SCALE GENOMIC DNA]</scope>
    <source>
        <strain evidence="2 3">Z022</strain>
    </source>
</reference>
<dbReference type="EMBL" id="CP033073">
    <property type="protein sequence ID" value="AYN37762.1"/>
    <property type="molecule type" value="Genomic_DNA"/>
</dbReference>
<accession>A0A3G2JB64</accession>
<feature type="transmembrane region" description="Helical" evidence="1">
    <location>
        <begin position="43"/>
        <end position="63"/>
    </location>
</feature>
<evidence type="ECO:0000256" key="1">
    <source>
        <dbReference type="SAM" id="Phobius"/>
    </source>
</evidence>
<dbReference type="Proteomes" id="UP000268329">
    <property type="component" value="Chromosome"/>
</dbReference>
<evidence type="ECO:0000313" key="2">
    <source>
        <dbReference type="EMBL" id="AYN37762.1"/>
    </source>
</evidence>
<keyword evidence="1" id="KW-0472">Membrane</keyword>
<keyword evidence="1" id="KW-1133">Transmembrane helix</keyword>